<feature type="region of interest" description="Disordered" evidence="2">
    <location>
        <begin position="196"/>
        <end position="223"/>
    </location>
</feature>
<accession>A0A3T0EDK2</accession>
<dbReference type="KEGG" id="gak:X907_2860"/>
<dbReference type="InterPro" id="IPR003728">
    <property type="entry name" value="Ribosome_maturation_RimP"/>
</dbReference>
<dbReference type="PANTHER" id="PTHR33867:SF1">
    <property type="entry name" value="RIBOSOME MATURATION FACTOR RIMP"/>
    <property type="match status" value="1"/>
</dbReference>
<sequence length="223" mass="24557">MPDGTIGRLSSGAAFFIAFFGQFAASEPSLRTRNRQDEIIAALADPVADAMGYEIVRIRVLSGKRQTVQIMAEKADGTMDVEDCAKLSRALSEVFETNDPISGEYVLEVSSPGIDRPLTMLAHFERWDGFEAKIELDRLVENRKRFRGLLAGIEGENVLIDLEGEEETAMLPFEWIAEARLVLTDALIAESLKGRGGEAPVWTDGAETVTDDTQTDKTSKTNR</sequence>
<dbReference type="PANTHER" id="PTHR33867">
    <property type="entry name" value="RIBOSOME MATURATION FACTOR RIMP"/>
    <property type="match status" value="1"/>
</dbReference>
<comment type="similarity">
    <text evidence="1">Belongs to the RimP family.</text>
</comment>
<dbReference type="FunFam" id="3.30.300.70:FF:000001">
    <property type="entry name" value="Ribosome maturation factor RimP"/>
    <property type="match status" value="1"/>
</dbReference>
<gene>
    <name evidence="1" type="primary">rimP</name>
    <name evidence="3" type="ORF">X907_2860</name>
</gene>
<evidence type="ECO:0000256" key="1">
    <source>
        <dbReference type="HAMAP-Rule" id="MF_01077"/>
    </source>
</evidence>
<dbReference type="InterPro" id="IPR035956">
    <property type="entry name" value="RimP_N_sf"/>
</dbReference>
<dbReference type="Pfam" id="PF02576">
    <property type="entry name" value="RimP_N"/>
    <property type="match status" value="1"/>
</dbReference>
<name>A0A3T0EDK2_9PROT</name>
<dbReference type="GO" id="GO:0000028">
    <property type="term" value="P:ribosomal small subunit assembly"/>
    <property type="evidence" value="ECO:0007669"/>
    <property type="project" value="TreeGrafter"/>
</dbReference>
<dbReference type="NCBIfam" id="NF000932">
    <property type="entry name" value="PRK00092.2-5"/>
    <property type="match status" value="1"/>
</dbReference>
<comment type="function">
    <text evidence="1">Required for maturation of 30S ribosomal subunits.</text>
</comment>
<evidence type="ECO:0000313" key="4">
    <source>
        <dbReference type="Proteomes" id="UP000286954"/>
    </source>
</evidence>
<dbReference type="InterPro" id="IPR028998">
    <property type="entry name" value="RimP_C"/>
</dbReference>
<dbReference type="EMBL" id="CP018911">
    <property type="protein sequence ID" value="AZU05368.1"/>
    <property type="molecule type" value="Genomic_DNA"/>
</dbReference>
<dbReference type="AlphaFoldDB" id="A0A3T0EDK2"/>
<evidence type="ECO:0000256" key="2">
    <source>
        <dbReference type="SAM" id="MobiDB-lite"/>
    </source>
</evidence>
<comment type="subcellular location">
    <subcellularLocation>
        <location evidence="1">Cytoplasm</location>
    </subcellularLocation>
</comment>
<dbReference type="Pfam" id="PF17384">
    <property type="entry name" value="DUF150_C"/>
    <property type="match status" value="1"/>
</dbReference>
<keyword evidence="4" id="KW-1185">Reference proteome</keyword>
<dbReference type="GO" id="GO:0006412">
    <property type="term" value="P:translation"/>
    <property type="evidence" value="ECO:0007669"/>
    <property type="project" value="TreeGrafter"/>
</dbReference>
<dbReference type="InterPro" id="IPR028989">
    <property type="entry name" value="RimP_N"/>
</dbReference>
<reference evidence="3 4" key="1">
    <citation type="submission" date="2016-12" db="EMBL/GenBank/DDBJ databases">
        <title>The genome of dimorphic prosthecate Glycocaulis alkaliphilus 6b-8t, isolated from crude oil dictates its adaptability in petroleum environments.</title>
        <authorList>
            <person name="Wu X.-L."/>
            <person name="Geng S."/>
        </authorList>
    </citation>
    <scope>NUCLEOTIDE SEQUENCE [LARGE SCALE GENOMIC DNA]</scope>
    <source>
        <strain evidence="3 4">6B-8</strain>
    </source>
</reference>
<dbReference type="Gene3D" id="3.30.300.70">
    <property type="entry name" value="RimP-like superfamily, N-terminal"/>
    <property type="match status" value="1"/>
</dbReference>
<proteinExistence type="inferred from homology"/>
<dbReference type="SUPFAM" id="SSF75420">
    <property type="entry name" value="YhbC-like, N-terminal domain"/>
    <property type="match status" value="1"/>
</dbReference>
<keyword evidence="1" id="KW-0963">Cytoplasm</keyword>
<dbReference type="InterPro" id="IPR036847">
    <property type="entry name" value="RimP_C_sf"/>
</dbReference>
<dbReference type="SUPFAM" id="SSF74942">
    <property type="entry name" value="YhbC-like, C-terminal domain"/>
    <property type="match status" value="1"/>
</dbReference>
<dbReference type="Gene3D" id="2.30.30.180">
    <property type="entry name" value="Ribosome maturation factor RimP, C-terminal domain"/>
    <property type="match status" value="1"/>
</dbReference>
<keyword evidence="1" id="KW-0690">Ribosome biogenesis</keyword>
<feature type="compositionally biased region" description="Basic and acidic residues" evidence="2">
    <location>
        <begin position="214"/>
        <end position="223"/>
    </location>
</feature>
<organism evidence="3 4">
    <name type="scientific">Glycocaulis alkaliphilus</name>
    <dbReference type="NCBI Taxonomy" id="1434191"/>
    <lineage>
        <taxon>Bacteria</taxon>
        <taxon>Pseudomonadati</taxon>
        <taxon>Pseudomonadota</taxon>
        <taxon>Alphaproteobacteria</taxon>
        <taxon>Maricaulales</taxon>
        <taxon>Maricaulaceae</taxon>
        <taxon>Glycocaulis</taxon>
    </lineage>
</organism>
<dbReference type="CDD" id="cd01734">
    <property type="entry name" value="YlxS_C"/>
    <property type="match status" value="1"/>
</dbReference>
<dbReference type="HAMAP" id="MF_01077">
    <property type="entry name" value="RimP"/>
    <property type="match status" value="1"/>
</dbReference>
<dbReference type="Proteomes" id="UP000286954">
    <property type="component" value="Chromosome"/>
</dbReference>
<evidence type="ECO:0000313" key="3">
    <source>
        <dbReference type="EMBL" id="AZU05368.1"/>
    </source>
</evidence>
<protein>
    <recommendedName>
        <fullName evidence="1">Ribosome maturation factor RimP</fullName>
    </recommendedName>
</protein>
<dbReference type="GO" id="GO:0005829">
    <property type="term" value="C:cytosol"/>
    <property type="evidence" value="ECO:0007669"/>
    <property type="project" value="TreeGrafter"/>
</dbReference>